<evidence type="ECO:0000256" key="3">
    <source>
        <dbReference type="RuleBase" id="RU004075"/>
    </source>
</evidence>
<dbReference type="GO" id="GO:0008483">
    <property type="term" value="F:transaminase activity"/>
    <property type="evidence" value="ECO:0007669"/>
    <property type="project" value="UniProtKB-KW"/>
</dbReference>
<evidence type="ECO:0000313" key="6">
    <source>
        <dbReference type="EMBL" id="GLV59454.1"/>
    </source>
</evidence>
<accession>A0ABQ6G489</accession>
<keyword evidence="6" id="KW-0808">Transferase</keyword>
<comment type="caution">
    <text evidence="6">The sequence shown here is derived from an EMBL/GenBank/DDBJ whole genome shotgun (WGS) entry which is preliminary data.</text>
</comment>
<dbReference type="Gene3D" id="3.90.1150.10">
    <property type="entry name" value="Aspartate Aminotransferase, domain 1"/>
    <property type="match status" value="1"/>
</dbReference>
<dbReference type="InterPro" id="IPR015424">
    <property type="entry name" value="PyrdxlP-dep_Trfase"/>
</dbReference>
<dbReference type="InterPro" id="IPR015422">
    <property type="entry name" value="PyrdxlP-dep_Trfase_small"/>
</dbReference>
<comment type="similarity">
    <text evidence="3">Belongs to the class-V pyridoxal-phosphate-dependent aminotransferase family.</text>
</comment>
<keyword evidence="7" id="KW-1185">Reference proteome</keyword>
<sequence length="394" mass="43948">MPLFDVERARLETPGSQHVLHLNNAGSSLMPQPVLEATVAHLQLEAQIGGYEAVERQQEVLEHAYDAAATLINCTRDEIAFVENATRAWDAAFYAIPFKAGDRILTSMAEYASNYIAYLQVARKTGAVVEAIPDDQYGQVSVEALRNMLDERVKLISITHVPTSGGLVNPVTEIGKVARKAGILYLVDACQSVGQMPIDVQKIGCDMLSTTGRKYLRGPRGTGFLYVRRELIEQLEPVFLDLHAATWVSKDHYEMRSDARRFENWETNYAGKIGLARAIDYALDWGVDNIWRRVKELGYNLRTQLSPIPGVIVRDRGITQCGIVTFTVEGVEPEEIKQQLAQQQINVSVAVQSSTRLDLEARGLTTMVRASVHYYNTQEELTRFSAAIAQLSDF</sequence>
<dbReference type="SUPFAM" id="SSF53383">
    <property type="entry name" value="PLP-dependent transferases"/>
    <property type="match status" value="1"/>
</dbReference>
<reference evidence="6 7" key="1">
    <citation type="submission" date="2023-02" db="EMBL/GenBank/DDBJ databases">
        <title>Dictyobacter halimunensis sp. nov., a new member of the class Ktedonobacteria from forest soil in a geothermal area.</title>
        <authorList>
            <person name="Rachmania M.K."/>
            <person name="Ningsih F."/>
            <person name="Sakai Y."/>
            <person name="Yabe S."/>
            <person name="Yokota A."/>
            <person name="Sjamsuridzal W."/>
        </authorList>
    </citation>
    <scope>NUCLEOTIDE SEQUENCE [LARGE SCALE GENOMIC DNA]</scope>
    <source>
        <strain evidence="6 7">S3.2.2.5</strain>
    </source>
</reference>
<feature type="domain" description="Aminotransferase class V" evidence="5">
    <location>
        <begin position="22"/>
        <end position="384"/>
    </location>
</feature>
<dbReference type="PANTHER" id="PTHR43586:SF24">
    <property type="entry name" value="BLR4730 PROTEIN"/>
    <property type="match status" value="1"/>
</dbReference>
<evidence type="ECO:0000256" key="2">
    <source>
        <dbReference type="ARBA" id="ARBA00022898"/>
    </source>
</evidence>
<dbReference type="EMBL" id="BSRI01000002">
    <property type="protein sequence ID" value="GLV59454.1"/>
    <property type="molecule type" value="Genomic_DNA"/>
</dbReference>
<dbReference type="InterPro" id="IPR000192">
    <property type="entry name" value="Aminotrans_V_dom"/>
</dbReference>
<evidence type="ECO:0000256" key="1">
    <source>
        <dbReference type="ARBA" id="ARBA00001933"/>
    </source>
</evidence>
<gene>
    <name evidence="6" type="ORF">KDH_62810</name>
</gene>
<evidence type="ECO:0000256" key="4">
    <source>
        <dbReference type="RuleBase" id="RU004504"/>
    </source>
</evidence>
<dbReference type="Proteomes" id="UP001344906">
    <property type="component" value="Unassembled WGS sequence"/>
</dbReference>
<dbReference type="RefSeq" id="WP_338256104.1">
    <property type="nucleotide sequence ID" value="NZ_BSRI01000002.1"/>
</dbReference>
<dbReference type="Pfam" id="PF00266">
    <property type="entry name" value="Aminotran_5"/>
    <property type="match status" value="1"/>
</dbReference>
<dbReference type="InterPro" id="IPR020578">
    <property type="entry name" value="Aminotrans_V_PyrdxlP_BS"/>
</dbReference>
<protein>
    <submittedName>
        <fullName evidence="6">Aminotransferase class V</fullName>
    </submittedName>
</protein>
<organism evidence="6 7">
    <name type="scientific">Dictyobacter halimunensis</name>
    <dbReference type="NCBI Taxonomy" id="3026934"/>
    <lineage>
        <taxon>Bacteria</taxon>
        <taxon>Bacillati</taxon>
        <taxon>Chloroflexota</taxon>
        <taxon>Ktedonobacteria</taxon>
        <taxon>Ktedonobacterales</taxon>
        <taxon>Dictyobacteraceae</taxon>
        <taxon>Dictyobacter</taxon>
    </lineage>
</organism>
<dbReference type="InterPro" id="IPR015421">
    <property type="entry name" value="PyrdxlP-dep_Trfase_major"/>
</dbReference>
<evidence type="ECO:0000259" key="5">
    <source>
        <dbReference type="Pfam" id="PF00266"/>
    </source>
</evidence>
<dbReference type="Gene3D" id="3.40.640.10">
    <property type="entry name" value="Type I PLP-dependent aspartate aminotransferase-like (Major domain)"/>
    <property type="match status" value="1"/>
</dbReference>
<name>A0ABQ6G489_9CHLR</name>
<proteinExistence type="inferred from homology"/>
<dbReference type="PROSITE" id="PS00595">
    <property type="entry name" value="AA_TRANSFER_CLASS_5"/>
    <property type="match status" value="1"/>
</dbReference>
<evidence type="ECO:0000313" key="7">
    <source>
        <dbReference type="Proteomes" id="UP001344906"/>
    </source>
</evidence>
<keyword evidence="2" id="KW-0663">Pyridoxal phosphate</keyword>
<keyword evidence="6" id="KW-0032">Aminotransferase</keyword>
<dbReference type="PANTHER" id="PTHR43586">
    <property type="entry name" value="CYSTEINE DESULFURASE"/>
    <property type="match status" value="1"/>
</dbReference>
<comment type="cofactor">
    <cofactor evidence="1 4">
        <name>pyridoxal 5'-phosphate</name>
        <dbReference type="ChEBI" id="CHEBI:597326"/>
    </cofactor>
</comment>